<dbReference type="Pfam" id="PF00126">
    <property type="entry name" value="HTH_1"/>
    <property type="match status" value="1"/>
</dbReference>
<comment type="caution">
    <text evidence="6">The sequence shown here is derived from an EMBL/GenBank/DDBJ whole genome shotgun (WGS) entry which is preliminary data.</text>
</comment>
<dbReference type="Gene3D" id="1.10.10.10">
    <property type="entry name" value="Winged helix-like DNA-binding domain superfamily/Winged helix DNA-binding domain"/>
    <property type="match status" value="1"/>
</dbReference>
<evidence type="ECO:0000256" key="4">
    <source>
        <dbReference type="ARBA" id="ARBA00023163"/>
    </source>
</evidence>
<dbReference type="FunFam" id="1.10.10.10:FF:000001">
    <property type="entry name" value="LysR family transcriptional regulator"/>
    <property type="match status" value="1"/>
</dbReference>
<dbReference type="PANTHER" id="PTHR30537:SF5">
    <property type="entry name" value="HTH-TYPE TRANSCRIPTIONAL ACTIVATOR TTDR-RELATED"/>
    <property type="match status" value="1"/>
</dbReference>
<dbReference type="InterPro" id="IPR000847">
    <property type="entry name" value="LysR_HTH_N"/>
</dbReference>
<dbReference type="RefSeq" id="WP_311785864.1">
    <property type="nucleotide sequence ID" value="NZ_JALDYY010000002.1"/>
</dbReference>
<keyword evidence="3" id="KW-0238">DNA-binding</keyword>
<dbReference type="PROSITE" id="PS50931">
    <property type="entry name" value="HTH_LYSR"/>
    <property type="match status" value="1"/>
</dbReference>
<sequence length="298" mass="32459">MPNLINESPGLIAFVRTVETGSFSAAARSLKTTPSAISKSVGRLEKHIRARLFIRSTRALTLTPDGQAFFDRVAPLLKELDTSDEVIHAAAGPAGRLRVSMPSELAALLMEPLLSKFAREHPQVHLDLGLTDRYVDLIREDYDVVFRVGQTLQGDLMVRRLAELDMVLVASPAYVATFGNPASIDDLRDLPFARYSLGGRPRAVQFSNGTSISPRGRMDCDSGYGLHAAALQGMGIAHLMRCVVEKDLSSGDLVRILPNEPLPALPFNALHAFGRMVPARVKLLCDFIAQETKALSAE</sequence>
<dbReference type="SUPFAM" id="SSF53850">
    <property type="entry name" value="Periplasmic binding protein-like II"/>
    <property type="match status" value="1"/>
</dbReference>
<name>A0AAE3U1E3_9HYPH</name>
<gene>
    <name evidence="6" type="ORF">MRS75_05410</name>
</gene>
<dbReference type="InterPro" id="IPR036390">
    <property type="entry name" value="WH_DNA-bd_sf"/>
</dbReference>
<evidence type="ECO:0000259" key="5">
    <source>
        <dbReference type="PROSITE" id="PS50931"/>
    </source>
</evidence>
<evidence type="ECO:0000256" key="3">
    <source>
        <dbReference type="ARBA" id="ARBA00023125"/>
    </source>
</evidence>
<comment type="similarity">
    <text evidence="1">Belongs to the LysR transcriptional regulatory family.</text>
</comment>
<keyword evidence="7" id="KW-1185">Reference proteome</keyword>
<reference evidence="6" key="1">
    <citation type="submission" date="2022-03" db="EMBL/GenBank/DDBJ databases">
        <title>Fererhizobium litorale gen. nov., sp. nov., isolated from sandy sediments of the Sea of Japan seashore.</title>
        <authorList>
            <person name="Romanenko L."/>
            <person name="Kurilenko V."/>
            <person name="Otstavnykh N."/>
            <person name="Svetashev V."/>
            <person name="Tekutyeva L."/>
            <person name="Isaeva M."/>
            <person name="Mikhailov V."/>
        </authorList>
    </citation>
    <scope>NUCLEOTIDE SEQUENCE</scope>
    <source>
        <strain evidence="6">KMM 9576</strain>
    </source>
</reference>
<evidence type="ECO:0000313" key="7">
    <source>
        <dbReference type="Proteomes" id="UP001161580"/>
    </source>
</evidence>
<proteinExistence type="inferred from homology"/>
<dbReference type="InterPro" id="IPR058163">
    <property type="entry name" value="LysR-type_TF_proteobact-type"/>
</dbReference>
<evidence type="ECO:0000256" key="2">
    <source>
        <dbReference type="ARBA" id="ARBA00023015"/>
    </source>
</evidence>
<dbReference type="InterPro" id="IPR036388">
    <property type="entry name" value="WH-like_DNA-bd_sf"/>
</dbReference>
<keyword evidence="2" id="KW-0805">Transcription regulation</keyword>
<accession>A0AAE3U1E3</accession>
<dbReference type="GO" id="GO:0003700">
    <property type="term" value="F:DNA-binding transcription factor activity"/>
    <property type="evidence" value="ECO:0007669"/>
    <property type="project" value="InterPro"/>
</dbReference>
<organism evidence="6 7">
    <name type="scientific">Ferirhizobium litorale</name>
    <dbReference type="NCBI Taxonomy" id="2927786"/>
    <lineage>
        <taxon>Bacteria</taxon>
        <taxon>Pseudomonadati</taxon>
        <taxon>Pseudomonadota</taxon>
        <taxon>Alphaproteobacteria</taxon>
        <taxon>Hyphomicrobiales</taxon>
        <taxon>Rhizobiaceae</taxon>
        <taxon>Ferirhizobium</taxon>
    </lineage>
</organism>
<protein>
    <submittedName>
        <fullName evidence="6">LysR family transcriptional regulator</fullName>
    </submittedName>
</protein>
<dbReference type="InterPro" id="IPR005119">
    <property type="entry name" value="LysR_subst-bd"/>
</dbReference>
<dbReference type="AlphaFoldDB" id="A0AAE3U1E3"/>
<keyword evidence="4" id="KW-0804">Transcription</keyword>
<evidence type="ECO:0000256" key="1">
    <source>
        <dbReference type="ARBA" id="ARBA00009437"/>
    </source>
</evidence>
<dbReference type="GO" id="GO:0003677">
    <property type="term" value="F:DNA binding"/>
    <property type="evidence" value="ECO:0007669"/>
    <property type="project" value="UniProtKB-KW"/>
</dbReference>
<dbReference type="EMBL" id="JALDYZ010000002">
    <property type="protein sequence ID" value="MDI7921522.1"/>
    <property type="molecule type" value="Genomic_DNA"/>
</dbReference>
<feature type="domain" description="HTH lysR-type" evidence="5">
    <location>
        <begin position="11"/>
        <end position="63"/>
    </location>
</feature>
<dbReference type="CDD" id="cd08422">
    <property type="entry name" value="PBP2_CrgA_like"/>
    <property type="match status" value="1"/>
</dbReference>
<dbReference type="Proteomes" id="UP001161580">
    <property type="component" value="Unassembled WGS sequence"/>
</dbReference>
<dbReference type="PANTHER" id="PTHR30537">
    <property type="entry name" value="HTH-TYPE TRANSCRIPTIONAL REGULATOR"/>
    <property type="match status" value="1"/>
</dbReference>
<dbReference type="SUPFAM" id="SSF46785">
    <property type="entry name" value="Winged helix' DNA-binding domain"/>
    <property type="match status" value="1"/>
</dbReference>
<dbReference type="Pfam" id="PF03466">
    <property type="entry name" value="LysR_substrate"/>
    <property type="match status" value="1"/>
</dbReference>
<dbReference type="Gene3D" id="3.40.190.290">
    <property type="match status" value="1"/>
</dbReference>
<evidence type="ECO:0000313" key="6">
    <source>
        <dbReference type="EMBL" id="MDI7921522.1"/>
    </source>
</evidence>